<keyword evidence="12 18" id="KW-1133">Transmembrane helix</keyword>
<dbReference type="InterPro" id="IPR003917">
    <property type="entry name" value="NADH_UbQ_OxRdtase_chain2"/>
</dbReference>
<evidence type="ECO:0000256" key="13">
    <source>
        <dbReference type="ARBA" id="ARBA00023027"/>
    </source>
</evidence>
<evidence type="ECO:0000256" key="11">
    <source>
        <dbReference type="ARBA" id="ARBA00022982"/>
    </source>
</evidence>
<comment type="function">
    <text evidence="1">Core subunit of the mitochondrial membrane respiratory chain NADH dehydrogenase (Complex I) that is believed to belong to the minimal assembly required for catalysis. Complex I functions in the transfer of electrons from NADH to the respiratory chain. The immediate electron acceptor for the enzyme is believed to be ubiquinone.</text>
</comment>
<evidence type="ECO:0000256" key="12">
    <source>
        <dbReference type="ARBA" id="ARBA00022989"/>
    </source>
</evidence>
<evidence type="ECO:0000256" key="16">
    <source>
        <dbReference type="ARBA" id="ARBA00023136"/>
    </source>
</evidence>
<keyword evidence="7 18" id="KW-0679">Respiratory chain</keyword>
<evidence type="ECO:0000313" key="20">
    <source>
        <dbReference type="EMBL" id="QOU09726.1"/>
    </source>
</evidence>
<evidence type="ECO:0000256" key="4">
    <source>
        <dbReference type="ARBA" id="ARBA00012944"/>
    </source>
</evidence>
<feature type="transmembrane region" description="Helical" evidence="18">
    <location>
        <begin position="115"/>
        <end position="131"/>
    </location>
</feature>
<dbReference type="GeneID" id="63371885"/>
<evidence type="ECO:0000256" key="18">
    <source>
        <dbReference type="RuleBase" id="RU003403"/>
    </source>
</evidence>
<feature type="transmembrane region" description="Helical" evidence="18">
    <location>
        <begin position="225"/>
        <end position="247"/>
    </location>
</feature>
<accession>A0A7S6PTD1</accession>
<feature type="domain" description="NADH:quinone oxidoreductase/Mrp antiporter transmembrane" evidence="19">
    <location>
        <begin position="22"/>
        <end position="265"/>
    </location>
</feature>
<keyword evidence="14 18" id="KW-0830">Ubiquinone</keyword>
<dbReference type="GO" id="GO:0006120">
    <property type="term" value="P:mitochondrial electron transport, NADH to ubiquinone"/>
    <property type="evidence" value="ECO:0007669"/>
    <property type="project" value="InterPro"/>
</dbReference>
<dbReference type="EC" id="7.1.1.2" evidence="4 18"/>
<evidence type="ECO:0000256" key="6">
    <source>
        <dbReference type="ARBA" id="ARBA00022448"/>
    </source>
</evidence>
<keyword evidence="9 18" id="KW-0999">Mitochondrion inner membrane</keyword>
<dbReference type="PANTHER" id="PTHR46552">
    <property type="entry name" value="NADH-UBIQUINONE OXIDOREDUCTASE CHAIN 2"/>
    <property type="match status" value="1"/>
</dbReference>
<dbReference type="GO" id="GO:0008137">
    <property type="term" value="F:NADH dehydrogenase (ubiquinone) activity"/>
    <property type="evidence" value="ECO:0007669"/>
    <property type="project" value="UniProtKB-EC"/>
</dbReference>
<feature type="transmembrane region" description="Helical" evidence="18">
    <location>
        <begin position="51"/>
        <end position="72"/>
    </location>
</feature>
<organism evidence="20">
    <name type="scientific">Argas persicus</name>
    <dbReference type="NCBI Taxonomy" id="34603"/>
    <lineage>
        <taxon>Eukaryota</taxon>
        <taxon>Metazoa</taxon>
        <taxon>Ecdysozoa</taxon>
        <taxon>Arthropoda</taxon>
        <taxon>Chelicerata</taxon>
        <taxon>Arachnida</taxon>
        <taxon>Acari</taxon>
        <taxon>Parasitiformes</taxon>
        <taxon>Ixodida</taxon>
        <taxon>Ixodoidea</taxon>
        <taxon>Argasidae</taxon>
        <taxon>Argasinae</taxon>
        <taxon>Argas</taxon>
    </lineage>
</organism>
<keyword evidence="15 18" id="KW-0496">Mitochondrion</keyword>
<keyword evidence="8 18" id="KW-0812">Transmembrane</keyword>
<dbReference type="PRINTS" id="PR01436">
    <property type="entry name" value="NADHDHGNASE2"/>
</dbReference>
<evidence type="ECO:0000256" key="5">
    <source>
        <dbReference type="ARBA" id="ARBA00021008"/>
    </source>
</evidence>
<evidence type="ECO:0000256" key="15">
    <source>
        <dbReference type="ARBA" id="ARBA00023128"/>
    </source>
</evidence>
<evidence type="ECO:0000256" key="8">
    <source>
        <dbReference type="ARBA" id="ARBA00022692"/>
    </source>
</evidence>
<dbReference type="PANTHER" id="PTHR46552:SF1">
    <property type="entry name" value="NADH-UBIQUINONE OXIDOREDUCTASE CHAIN 2"/>
    <property type="match status" value="1"/>
</dbReference>
<geneLocation type="mitochondrion" evidence="20"/>
<protein>
    <recommendedName>
        <fullName evidence="5 18">NADH-ubiquinone oxidoreductase chain 2</fullName>
        <ecNumber evidence="4 18">7.1.1.2</ecNumber>
    </recommendedName>
</protein>
<keyword evidence="10 18" id="KW-1278">Translocase</keyword>
<dbReference type="InterPro" id="IPR001750">
    <property type="entry name" value="ND/Mrp_TM"/>
</dbReference>
<evidence type="ECO:0000256" key="9">
    <source>
        <dbReference type="ARBA" id="ARBA00022792"/>
    </source>
</evidence>
<evidence type="ECO:0000256" key="17">
    <source>
        <dbReference type="ARBA" id="ARBA00049551"/>
    </source>
</evidence>
<dbReference type="EMBL" id="MT012684">
    <property type="protein sequence ID" value="QOU09726.1"/>
    <property type="molecule type" value="Genomic_DNA"/>
</dbReference>
<gene>
    <name evidence="20" type="primary">ND2</name>
</gene>
<dbReference type="CTD" id="4536"/>
<proteinExistence type="inferred from homology"/>
<dbReference type="InterPro" id="IPR050175">
    <property type="entry name" value="Complex_I_Subunit_2"/>
</dbReference>
<feature type="transmembrane region" description="Helical" evidence="18">
    <location>
        <begin position="186"/>
        <end position="204"/>
    </location>
</feature>
<evidence type="ECO:0000256" key="14">
    <source>
        <dbReference type="ARBA" id="ARBA00023075"/>
    </source>
</evidence>
<name>A0A7S6PTD1_9ACAR</name>
<comment type="subcellular location">
    <subcellularLocation>
        <location evidence="2 18">Mitochondrion inner membrane</location>
        <topology evidence="2 18">Multi-pass membrane protein</topology>
    </subcellularLocation>
</comment>
<feature type="transmembrane region" description="Helical" evidence="18">
    <location>
        <begin position="163"/>
        <end position="180"/>
    </location>
</feature>
<dbReference type="Pfam" id="PF00361">
    <property type="entry name" value="Proton_antipo_M"/>
    <property type="match status" value="1"/>
</dbReference>
<dbReference type="RefSeq" id="YP_010028938.1">
    <property type="nucleotide sequence ID" value="NC_053794.1"/>
</dbReference>
<evidence type="ECO:0000259" key="19">
    <source>
        <dbReference type="Pfam" id="PF00361"/>
    </source>
</evidence>
<dbReference type="AlphaFoldDB" id="A0A7S6PTD1"/>
<evidence type="ECO:0000256" key="2">
    <source>
        <dbReference type="ARBA" id="ARBA00004448"/>
    </source>
</evidence>
<sequence>MTMTLLFWILLISAIMSISTSSFFSLWICLEINMMVFIPMMNSKNMMASNSMLYYFISQSLASTIFIFSIMLNLTFPMMFPLNLLLLSSSILIKLGAAPFHIWFPEVMEGLKMEMVLILMTIQKIIPLYILSFMNNFIMILSAIFSAMIGGFGGWSQNSIRKILAFSSITHIAWLISLIISSNNWWYLYLSIYSLIVISLLFFFSKNKMSLINQISISTSPFLQILFILTILSLGGLPPFVGFFLKILSIKLILYSTPMLLLFLIPSSLLNLFFYIRLMYPFLMKMLSKNYIFLNLKKISIIGPLHLTLLLTLIPML</sequence>
<comment type="similarity">
    <text evidence="3 18">Belongs to the complex I subunit 2 family.</text>
</comment>
<keyword evidence="11 18" id="KW-0249">Electron transport</keyword>
<keyword evidence="6" id="KW-0813">Transport</keyword>
<dbReference type="GO" id="GO:0005743">
    <property type="term" value="C:mitochondrial inner membrane"/>
    <property type="evidence" value="ECO:0007669"/>
    <property type="project" value="UniProtKB-SubCell"/>
</dbReference>
<reference evidence="20" key="1">
    <citation type="journal article" date="2020" name="Mitochondrial DNA Part B Resour">
        <title>Complete mitochondrial genome of Argas persicus (Ixodida: Argasidae) isolate China.</title>
        <authorList>
            <person name="Chen Y.-Y."/>
            <person name="Gao Y."/>
            <person name="Sun M.-Q."/>
            <person name="Wu T.-T."/>
            <person name="Chang Q.-C."/>
        </authorList>
    </citation>
    <scope>NUCLEOTIDE SEQUENCE</scope>
</reference>
<evidence type="ECO:0000256" key="7">
    <source>
        <dbReference type="ARBA" id="ARBA00022660"/>
    </source>
</evidence>
<comment type="catalytic activity">
    <reaction evidence="17 18">
        <text>a ubiquinone + NADH + 5 H(+)(in) = a ubiquinol + NAD(+) + 4 H(+)(out)</text>
        <dbReference type="Rhea" id="RHEA:29091"/>
        <dbReference type="Rhea" id="RHEA-COMP:9565"/>
        <dbReference type="Rhea" id="RHEA-COMP:9566"/>
        <dbReference type="ChEBI" id="CHEBI:15378"/>
        <dbReference type="ChEBI" id="CHEBI:16389"/>
        <dbReference type="ChEBI" id="CHEBI:17976"/>
        <dbReference type="ChEBI" id="CHEBI:57540"/>
        <dbReference type="ChEBI" id="CHEBI:57945"/>
        <dbReference type="EC" id="7.1.1.2"/>
    </reaction>
</comment>
<reference evidence="20" key="2">
    <citation type="submission" date="2020-02" db="EMBL/GenBank/DDBJ databases">
        <authorList>
            <person name="Wu T."/>
            <person name="Chen Y."/>
            <person name="Chang Q."/>
        </authorList>
    </citation>
    <scope>NUCLEOTIDE SEQUENCE</scope>
</reference>
<evidence type="ECO:0000256" key="1">
    <source>
        <dbReference type="ARBA" id="ARBA00003257"/>
    </source>
</evidence>
<feature type="transmembrane region" description="Helical" evidence="18">
    <location>
        <begin position="6"/>
        <end position="30"/>
    </location>
</feature>
<evidence type="ECO:0000256" key="10">
    <source>
        <dbReference type="ARBA" id="ARBA00022967"/>
    </source>
</evidence>
<feature type="transmembrane region" description="Helical" evidence="18">
    <location>
        <begin position="299"/>
        <end position="316"/>
    </location>
</feature>
<feature type="transmembrane region" description="Helical" evidence="18">
    <location>
        <begin position="84"/>
        <end position="103"/>
    </location>
</feature>
<feature type="transmembrane region" description="Helical" evidence="18">
    <location>
        <begin position="137"/>
        <end position="156"/>
    </location>
</feature>
<evidence type="ECO:0000256" key="3">
    <source>
        <dbReference type="ARBA" id="ARBA00007012"/>
    </source>
</evidence>
<keyword evidence="13 18" id="KW-0520">NAD</keyword>
<keyword evidence="16 18" id="KW-0472">Membrane</keyword>
<comment type="function">
    <text evidence="18">Core subunit of the mitochondrial membrane respiratory chain NADH dehydrogenase (Complex I) which catalyzes electron transfer from NADH through the respiratory chain, using ubiquinone as an electron acceptor. Essential for the catalytic activity and assembly of complex I.</text>
</comment>
<feature type="transmembrane region" description="Helical" evidence="18">
    <location>
        <begin position="253"/>
        <end position="278"/>
    </location>
</feature>